<dbReference type="AlphaFoldDB" id="A0AAU7P0R7"/>
<evidence type="ECO:0000313" key="2">
    <source>
        <dbReference type="Proteomes" id="UP001225378"/>
    </source>
</evidence>
<accession>A0AAU7P0R7</accession>
<name>A0AAU7P0R7_9GAMM</name>
<organism evidence="1 2">
    <name type="scientific">Methylomarinum roseum</name>
    <dbReference type="NCBI Taxonomy" id="3067653"/>
    <lineage>
        <taxon>Bacteria</taxon>
        <taxon>Pseudomonadati</taxon>
        <taxon>Pseudomonadota</taxon>
        <taxon>Gammaproteobacteria</taxon>
        <taxon>Methylococcales</taxon>
        <taxon>Methylococcaceae</taxon>
        <taxon>Methylomarinum</taxon>
    </lineage>
</organism>
<geneLocation type="plasmid" evidence="1 2">
    <name>unnamed2</name>
</geneLocation>
<keyword evidence="1" id="KW-0614">Plasmid</keyword>
<sequence length="70" mass="8021">MRNHEVTKDDFLMFFPKARLCGQYGDGKNKAIDVVTDPVGKRVWYEFINSNQVVYTGPDLAEAIEYYNAA</sequence>
<dbReference type="KEGG" id="mech:Q9L42_021265"/>
<protein>
    <submittedName>
        <fullName evidence="1">Uncharacterized protein</fullName>
    </submittedName>
</protein>
<dbReference type="RefSeq" id="WP_305910441.1">
    <property type="nucleotide sequence ID" value="NZ_CP157744.1"/>
</dbReference>
<dbReference type="EMBL" id="CP157744">
    <property type="protein sequence ID" value="XBS22838.1"/>
    <property type="molecule type" value="Genomic_DNA"/>
</dbReference>
<gene>
    <name evidence="1" type="ORF">Q9L42_021265</name>
</gene>
<keyword evidence="2" id="KW-1185">Reference proteome</keyword>
<dbReference type="Proteomes" id="UP001225378">
    <property type="component" value="Plasmid unnamed2"/>
</dbReference>
<reference evidence="1 2" key="1">
    <citation type="journal article" date="2024" name="Microbiology">
        <title>Methylomarinum rosea sp. nov., a novel halophilic methanotrophic bacterium from the hypersaline Lake Elton.</title>
        <authorList>
            <person name="Suleimanov R.Z."/>
            <person name="Oshkin I.Y."/>
            <person name="Danilova O.V."/>
            <person name="Suzina N.E."/>
            <person name="Dedysh S.N."/>
        </authorList>
    </citation>
    <scope>NUCLEOTIDE SEQUENCE [LARGE SCALE GENOMIC DNA]</scope>
    <source>
        <strain evidence="1 2">Ch1-1</strain>
        <plasmid evidence="2">unnamed2</plasmid>
    </source>
</reference>
<evidence type="ECO:0000313" key="1">
    <source>
        <dbReference type="EMBL" id="XBS22838.1"/>
    </source>
</evidence>
<proteinExistence type="predicted"/>